<dbReference type="NCBIfam" id="TIGR00577">
    <property type="entry name" value="fpg"/>
    <property type="match status" value="1"/>
</dbReference>
<dbReference type="EC" id="3.2.2.23" evidence="15"/>
<evidence type="ECO:0000256" key="9">
    <source>
        <dbReference type="ARBA" id="ARBA00023125"/>
    </source>
</evidence>
<evidence type="ECO:0000256" key="1">
    <source>
        <dbReference type="ARBA" id="ARBA00001668"/>
    </source>
</evidence>
<evidence type="ECO:0000256" key="3">
    <source>
        <dbReference type="ARBA" id="ARBA00011245"/>
    </source>
</evidence>
<feature type="active site" description="Proton donor" evidence="15">
    <location>
        <position position="3"/>
    </location>
</feature>
<dbReference type="SUPFAM" id="SSF81624">
    <property type="entry name" value="N-terminal domain of MutM-like DNA repair proteins"/>
    <property type="match status" value="1"/>
</dbReference>
<feature type="domain" description="FPG-type" evidence="16">
    <location>
        <begin position="237"/>
        <end position="271"/>
    </location>
</feature>
<dbReference type="EMBL" id="NAAD01000005">
    <property type="protein sequence ID" value="ORJ61543.1"/>
    <property type="molecule type" value="Genomic_DNA"/>
</dbReference>
<comment type="catalytic activity">
    <reaction evidence="14 15">
        <text>2'-deoxyribonucleotide-(2'-deoxyribose 5'-phosphate)-2'-deoxyribonucleotide-DNA = a 3'-end 2'-deoxyribonucleotide-(2,3-dehydro-2,3-deoxyribose 5'-phosphate)-DNA + a 5'-end 5'-phospho-2'-deoxyribonucleoside-DNA + H(+)</text>
        <dbReference type="Rhea" id="RHEA:66592"/>
        <dbReference type="Rhea" id="RHEA-COMP:13180"/>
        <dbReference type="Rhea" id="RHEA-COMP:16897"/>
        <dbReference type="Rhea" id="RHEA-COMP:17067"/>
        <dbReference type="ChEBI" id="CHEBI:15378"/>
        <dbReference type="ChEBI" id="CHEBI:136412"/>
        <dbReference type="ChEBI" id="CHEBI:157695"/>
        <dbReference type="ChEBI" id="CHEBI:167181"/>
        <dbReference type="EC" id="4.2.99.18"/>
    </reaction>
</comment>
<protein>
    <recommendedName>
        <fullName evidence="15">Formamidopyrimidine-DNA glycosylase</fullName>
        <shortName evidence="15">Fapy-DNA glycosylase</shortName>
        <ecNumber evidence="15">3.2.2.23</ecNumber>
    </recommendedName>
    <alternativeName>
        <fullName evidence="15">DNA-(apurinic or apyrimidinic site) lyase MutM</fullName>
        <shortName evidence="15">AP lyase MutM</shortName>
        <ecNumber evidence="15">4.2.99.18</ecNumber>
    </alternativeName>
</protein>
<dbReference type="FunFam" id="3.20.190.10:FF:000001">
    <property type="entry name" value="Formamidopyrimidine-DNA glycosylase"/>
    <property type="match status" value="1"/>
</dbReference>
<dbReference type="SUPFAM" id="SSF57716">
    <property type="entry name" value="Glucocorticoid receptor-like (DNA-binding domain)"/>
    <property type="match status" value="1"/>
</dbReference>
<keyword evidence="8 15" id="KW-0862">Zinc</keyword>
<dbReference type="Pfam" id="PF01149">
    <property type="entry name" value="Fapy_DNA_glyco"/>
    <property type="match status" value="1"/>
</dbReference>
<dbReference type="GO" id="GO:0034039">
    <property type="term" value="F:8-oxo-7,8-dihydroguanine DNA N-glycosylase activity"/>
    <property type="evidence" value="ECO:0007669"/>
    <property type="project" value="TreeGrafter"/>
</dbReference>
<accession>A0A1X0Y8X6</accession>
<dbReference type="PROSITE" id="PS01242">
    <property type="entry name" value="ZF_FPG_1"/>
    <property type="match status" value="1"/>
</dbReference>
<evidence type="ECO:0000313" key="18">
    <source>
        <dbReference type="EMBL" id="ORJ61543.1"/>
    </source>
</evidence>
<dbReference type="InterPro" id="IPR000214">
    <property type="entry name" value="Znf_DNA_glyclase/AP_lyase"/>
</dbReference>
<comment type="caution">
    <text evidence="18">The sequence shown here is derived from an EMBL/GenBank/DDBJ whole genome shotgun (WGS) entry which is preliminary data.</text>
</comment>
<dbReference type="InterPro" id="IPR035937">
    <property type="entry name" value="FPG_N"/>
</dbReference>
<dbReference type="InterPro" id="IPR015886">
    <property type="entry name" value="H2TH_FPG"/>
</dbReference>
<evidence type="ECO:0000259" key="17">
    <source>
        <dbReference type="PROSITE" id="PS51068"/>
    </source>
</evidence>
<evidence type="ECO:0000256" key="11">
    <source>
        <dbReference type="ARBA" id="ARBA00023239"/>
    </source>
</evidence>
<dbReference type="PROSITE" id="PS51068">
    <property type="entry name" value="FPG_CAT"/>
    <property type="match status" value="1"/>
</dbReference>
<comment type="cofactor">
    <cofactor evidence="15">
        <name>Zn(2+)</name>
        <dbReference type="ChEBI" id="CHEBI:29105"/>
    </cofactor>
    <text evidence="15">Binds 1 zinc ion per subunit.</text>
</comment>
<proteinExistence type="inferred from homology"/>
<dbReference type="InterPro" id="IPR010663">
    <property type="entry name" value="Znf_FPG/IleRS"/>
</dbReference>
<dbReference type="GO" id="GO:0003684">
    <property type="term" value="F:damaged DNA binding"/>
    <property type="evidence" value="ECO:0007669"/>
    <property type="project" value="InterPro"/>
</dbReference>
<dbReference type="SUPFAM" id="SSF46946">
    <property type="entry name" value="S13-like H2TH domain"/>
    <property type="match status" value="1"/>
</dbReference>
<keyword evidence="12 15" id="KW-0511">Multifunctional enzyme</keyword>
<sequence>MPELPEVETTRRGIAPLLCGKTVSDVILRTARLRWPIDPELSEHLAGQTLQAVTRRAKYLIFSFPSGTLLLHLGMSGSLRVVPAGLAAGRHDHVDILFSDGNSLRLTDPRKFGAVLWSDGPVADHPLLVRLGPEPFAADFNGRYLHQRSRRRQIAVKTLIMDQKVVVGVGNIYASEALFRAGIRPDRTAGSIAAVRYDRLAEAVRDVLAEAIAAGGTTLQDFQQVDGRPGYFRQKLMVYGRAGEKCRECGGDIQSCRIGQRSTFFCRHCQR</sequence>
<dbReference type="NCBIfam" id="NF002211">
    <property type="entry name" value="PRK01103.1"/>
    <property type="match status" value="1"/>
</dbReference>
<evidence type="ECO:0000256" key="7">
    <source>
        <dbReference type="ARBA" id="ARBA00022801"/>
    </source>
</evidence>
<dbReference type="Pfam" id="PF06827">
    <property type="entry name" value="zf-FPG_IleRS"/>
    <property type="match status" value="1"/>
</dbReference>
<reference evidence="18 19" key="1">
    <citation type="submission" date="2017-03" db="EMBL/GenBank/DDBJ databases">
        <title>Genome sequence of Geothermobacter sp. EPR-M, Deep-Sea Iron Reducer.</title>
        <authorList>
            <person name="Tully B."/>
            <person name="Savalia P."/>
            <person name="Abuyen K."/>
            <person name="Baughan C."/>
            <person name="Romero E."/>
            <person name="Ronkowski C."/>
            <person name="Torres B."/>
            <person name="Tremblay J."/>
            <person name="Trujillo A."/>
            <person name="Tyler M."/>
            <person name="Perez-Rodriguez I."/>
            <person name="Amend J."/>
        </authorList>
    </citation>
    <scope>NUCLEOTIDE SEQUENCE [LARGE SCALE GENOMIC DNA]</scope>
    <source>
        <strain evidence="18 19">EPR-M</strain>
    </source>
</reference>
<dbReference type="OrthoDB" id="9800855at2"/>
<dbReference type="FunFam" id="1.10.8.50:FF:000003">
    <property type="entry name" value="Formamidopyrimidine-DNA glycosylase"/>
    <property type="match status" value="1"/>
</dbReference>
<keyword evidence="9 15" id="KW-0238">DNA-binding</keyword>
<keyword evidence="5 15" id="KW-0227">DNA damage</keyword>
<keyword evidence="4 15" id="KW-0479">Metal-binding</keyword>
<keyword evidence="19" id="KW-1185">Reference proteome</keyword>
<comment type="subunit">
    <text evidence="3 15">Monomer.</text>
</comment>
<dbReference type="Pfam" id="PF06831">
    <property type="entry name" value="H2TH"/>
    <property type="match status" value="1"/>
</dbReference>
<dbReference type="InterPro" id="IPR010979">
    <property type="entry name" value="Ribosomal_uS13-like_H2TH"/>
</dbReference>
<dbReference type="HAMAP" id="MF_00103">
    <property type="entry name" value="Fapy_DNA_glycosyl"/>
    <property type="match status" value="1"/>
</dbReference>
<organism evidence="18 19">
    <name type="scientific">Geothermobacter hydrogeniphilus</name>
    <dbReference type="NCBI Taxonomy" id="1969733"/>
    <lineage>
        <taxon>Bacteria</taxon>
        <taxon>Pseudomonadati</taxon>
        <taxon>Thermodesulfobacteriota</taxon>
        <taxon>Desulfuromonadia</taxon>
        <taxon>Desulfuromonadales</taxon>
        <taxon>Geothermobacteraceae</taxon>
        <taxon>Geothermobacter</taxon>
    </lineage>
</organism>
<feature type="active site" description="Proton donor; for delta-elimination activity" evidence="15">
    <location>
        <position position="261"/>
    </location>
</feature>
<evidence type="ECO:0000259" key="16">
    <source>
        <dbReference type="PROSITE" id="PS51066"/>
    </source>
</evidence>
<name>A0A1X0Y8X6_9BACT</name>
<evidence type="ECO:0000256" key="5">
    <source>
        <dbReference type="ARBA" id="ARBA00022763"/>
    </source>
</evidence>
<evidence type="ECO:0000313" key="19">
    <source>
        <dbReference type="Proteomes" id="UP000193136"/>
    </source>
</evidence>
<keyword evidence="10 15" id="KW-0234">DNA repair</keyword>
<dbReference type="InterPro" id="IPR015887">
    <property type="entry name" value="DNA_glyclase_Znf_dom_DNA_BS"/>
</dbReference>
<feature type="binding site" evidence="15">
    <location>
        <position position="110"/>
    </location>
    <ligand>
        <name>DNA</name>
        <dbReference type="ChEBI" id="CHEBI:16991"/>
    </ligand>
</feature>
<evidence type="ECO:0000256" key="13">
    <source>
        <dbReference type="ARBA" id="ARBA00023295"/>
    </source>
</evidence>
<dbReference type="PANTHER" id="PTHR22993">
    <property type="entry name" value="FORMAMIDOPYRIMIDINE-DNA GLYCOSYLASE"/>
    <property type="match status" value="1"/>
</dbReference>
<dbReference type="EC" id="4.2.99.18" evidence="15"/>
<evidence type="ECO:0000256" key="4">
    <source>
        <dbReference type="ARBA" id="ARBA00022723"/>
    </source>
</evidence>
<dbReference type="AlphaFoldDB" id="A0A1X0Y8X6"/>
<evidence type="ECO:0000256" key="15">
    <source>
        <dbReference type="HAMAP-Rule" id="MF_00103"/>
    </source>
</evidence>
<dbReference type="PANTHER" id="PTHR22993:SF9">
    <property type="entry name" value="FORMAMIDOPYRIMIDINE-DNA GLYCOSYLASE"/>
    <property type="match status" value="1"/>
</dbReference>
<feature type="domain" description="Formamidopyrimidine-DNA glycosylase catalytic" evidence="17">
    <location>
        <begin position="2"/>
        <end position="113"/>
    </location>
</feature>
<dbReference type="GO" id="GO:0140078">
    <property type="term" value="F:class I DNA-(apurinic or apyrimidinic site) endonuclease activity"/>
    <property type="evidence" value="ECO:0007669"/>
    <property type="project" value="UniProtKB-EC"/>
</dbReference>
<evidence type="ECO:0000256" key="10">
    <source>
        <dbReference type="ARBA" id="ARBA00023204"/>
    </source>
</evidence>
<dbReference type="GO" id="GO:0008270">
    <property type="term" value="F:zinc ion binding"/>
    <property type="evidence" value="ECO:0007669"/>
    <property type="project" value="UniProtKB-UniRule"/>
</dbReference>
<dbReference type="Gene3D" id="3.20.190.10">
    <property type="entry name" value="MutM-like, N-terminal"/>
    <property type="match status" value="1"/>
</dbReference>
<dbReference type="Proteomes" id="UP000193136">
    <property type="component" value="Unassembled WGS sequence"/>
</dbReference>
<dbReference type="SMART" id="SM00898">
    <property type="entry name" value="Fapy_DNA_glyco"/>
    <property type="match status" value="1"/>
</dbReference>
<evidence type="ECO:0000256" key="8">
    <source>
        <dbReference type="ARBA" id="ARBA00022833"/>
    </source>
</evidence>
<dbReference type="PROSITE" id="PS51066">
    <property type="entry name" value="ZF_FPG_2"/>
    <property type="match status" value="1"/>
</dbReference>
<dbReference type="GO" id="GO:0006284">
    <property type="term" value="P:base-excision repair"/>
    <property type="evidence" value="ECO:0007669"/>
    <property type="project" value="InterPro"/>
</dbReference>
<keyword evidence="11 15" id="KW-0456">Lyase</keyword>
<evidence type="ECO:0000256" key="6">
    <source>
        <dbReference type="ARBA" id="ARBA00022771"/>
    </source>
</evidence>
<dbReference type="SMART" id="SM01232">
    <property type="entry name" value="H2TH"/>
    <property type="match status" value="1"/>
</dbReference>
<evidence type="ECO:0000256" key="12">
    <source>
        <dbReference type="ARBA" id="ARBA00023268"/>
    </source>
</evidence>
<comment type="similarity">
    <text evidence="2 15">Belongs to the FPG family.</text>
</comment>
<feature type="active site" description="Schiff-base intermediate with DNA" evidence="15">
    <location>
        <position position="2"/>
    </location>
</feature>
<dbReference type="Gene3D" id="1.10.8.50">
    <property type="match status" value="1"/>
</dbReference>
<dbReference type="RefSeq" id="WP_085009817.1">
    <property type="nucleotide sequence ID" value="NZ_NAAD01000005.1"/>
</dbReference>
<evidence type="ECO:0000256" key="2">
    <source>
        <dbReference type="ARBA" id="ARBA00009409"/>
    </source>
</evidence>
<dbReference type="InterPro" id="IPR012319">
    <property type="entry name" value="FPG_cat"/>
</dbReference>
<dbReference type="CDD" id="cd08966">
    <property type="entry name" value="EcFpg-like_N"/>
    <property type="match status" value="1"/>
</dbReference>
<feature type="binding site" evidence="15">
    <location>
        <position position="91"/>
    </location>
    <ligand>
        <name>DNA</name>
        <dbReference type="ChEBI" id="CHEBI:16991"/>
    </ligand>
</feature>
<keyword evidence="13 15" id="KW-0326">Glycosidase</keyword>
<feature type="binding site" evidence="15">
    <location>
        <position position="152"/>
    </location>
    <ligand>
        <name>DNA</name>
        <dbReference type="ChEBI" id="CHEBI:16991"/>
    </ligand>
</feature>
<evidence type="ECO:0000256" key="14">
    <source>
        <dbReference type="ARBA" id="ARBA00044632"/>
    </source>
</evidence>
<dbReference type="InterPro" id="IPR020629">
    <property type="entry name" value="FPG_Glyclase"/>
</dbReference>
<keyword evidence="6 15" id="KW-0863">Zinc-finger</keyword>
<feature type="active site" description="Proton donor; for beta-elimination activity" evidence="15">
    <location>
        <position position="58"/>
    </location>
</feature>
<dbReference type="STRING" id="1969733.B5V00_05760"/>
<keyword evidence="7 15" id="KW-0378">Hydrolase</keyword>
<comment type="catalytic activity">
    <reaction evidence="1 15">
        <text>Hydrolysis of DNA containing ring-opened 7-methylguanine residues, releasing 2,6-diamino-4-hydroxy-5-(N-methyl)formamidopyrimidine.</text>
        <dbReference type="EC" id="3.2.2.23"/>
    </reaction>
</comment>
<comment type="function">
    <text evidence="15">Involved in base excision repair of DNA damaged by oxidation or by mutagenic agents. Acts as DNA glycosylase that recognizes and removes damaged bases. Has a preference for oxidized purines, such as 7,8-dihydro-8-oxoguanine (8-oxoG). Has AP (apurinic/apyrimidinic) lyase activity and introduces nicks in the DNA strand. Cleaves the DNA backbone by beta-delta elimination to generate a single-strand break at the site of the removed base with both 3'- and 5'-phosphates.</text>
</comment>
<gene>
    <name evidence="15" type="primary">mutM</name>
    <name evidence="15" type="synonym">fpg</name>
    <name evidence="18" type="ORF">B5V00_05760</name>
</gene>